<accession>A0A1S8KP98</accession>
<sequence length="361" mass="42146">MTTAYMPFSFRRVPITQVALINFKKDPDVQYHAFEVHLIEVDDQQQFQVLAWRSDGYKDIYHQPGIIFNEQELELIVGGQGLGKIIPTEFDMIYFYEEAHHVRLGFSFDDGEGRAITFQLDEDVTTNPHELSWIPSIGSQMKQPKSLPLFFLYQFDFVRKKKSNVSLIIDGNTHQIDPCTFPKMLKSRWNIQYSMNTMATIFNESRHTAIQEVAIDEEGIAREGDKEYRYVDVEGHHHLQSIRLDSPTAPITITFDPPFPDKSELLEHKPHFGEFYIEPAGNLGTLKGRYNVTRQKKKAPISLTFHESWRPKKDSLYSKLIKGMSNNEVTEWFQSHQCMEIVDLEKQEVDVKWNRVNPNRR</sequence>
<dbReference type="Proteomes" id="UP000190409">
    <property type="component" value="Unassembled WGS sequence"/>
</dbReference>
<name>A0A1S8KP98_9LACT</name>
<comment type="caution">
    <text evidence="1">The sequence shown here is derived from an EMBL/GenBank/DDBJ whole genome shotgun (WGS) entry which is preliminary data.</text>
</comment>
<proteinExistence type="predicted"/>
<organism evidence="1 2">
    <name type="scientific">Dolosigranulum pigrum</name>
    <dbReference type="NCBI Taxonomy" id="29394"/>
    <lineage>
        <taxon>Bacteria</taxon>
        <taxon>Bacillati</taxon>
        <taxon>Bacillota</taxon>
        <taxon>Bacilli</taxon>
        <taxon>Lactobacillales</taxon>
        <taxon>Carnobacteriaceae</taxon>
        <taxon>Dolosigranulum</taxon>
    </lineage>
</organism>
<reference evidence="1 2" key="1">
    <citation type="submission" date="2017-01" db="EMBL/GenBank/DDBJ databases">
        <title>Complete Genome Sequence of Dolosigranulum pigrum isolated from a Patient with interstitial lung disease.</title>
        <authorList>
            <person name="Mukhopadhyay R."/>
            <person name="Joaquin J."/>
            <person name="Hogue R."/>
            <person name="Fitzgerald S."/>
            <person name="Jospin G."/>
            <person name="Eisen J.A."/>
            <person name="Chaturvedi V."/>
        </authorList>
    </citation>
    <scope>NUCLEOTIDE SEQUENCE [LARGE SCALE GENOMIC DNA]</scope>
    <source>
        <strain evidence="1 2">15S00348</strain>
    </source>
</reference>
<evidence type="ECO:0000313" key="2">
    <source>
        <dbReference type="Proteomes" id="UP000190409"/>
    </source>
</evidence>
<evidence type="ECO:0000313" key="1">
    <source>
        <dbReference type="EMBL" id="OOL81473.1"/>
    </source>
</evidence>
<gene>
    <name evidence="1" type="ORF">BWX42_06845</name>
</gene>
<protein>
    <submittedName>
        <fullName evidence="1">Uncharacterized protein</fullName>
    </submittedName>
</protein>
<dbReference type="AlphaFoldDB" id="A0A1S8KP98"/>
<dbReference type="EMBL" id="MUYF01000003">
    <property type="protein sequence ID" value="OOL81473.1"/>
    <property type="molecule type" value="Genomic_DNA"/>
</dbReference>